<comment type="caution">
    <text evidence="3">The sequence shown here is derived from an EMBL/GenBank/DDBJ whole genome shotgun (WGS) entry which is preliminary data.</text>
</comment>
<feature type="region of interest" description="Disordered" evidence="1">
    <location>
        <begin position="138"/>
        <end position="170"/>
    </location>
</feature>
<accession>A0AAD5X4J3</accession>
<gene>
    <name evidence="3" type="ORF">HK097_007720</name>
</gene>
<evidence type="ECO:0000313" key="3">
    <source>
        <dbReference type="EMBL" id="KAJ3056237.1"/>
    </source>
</evidence>
<dbReference type="Gene3D" id="2.60.40.4370">
    <property type="match status" value="1"/>
</dbReference>
<evidence type="ECO:0000256" key="1">
    <source>
        <dbReference type="SAM" id="MobiDB-lite"/>
    </source>
</evidence>
<feature type="region of interest" description="Disordered" evidence="1">
    <location>
        <begin position="86"/>
        <end position="110"/>
    </location>
</feature>
<sequence>MPATRGSRAKARVTESEDEYEEEVTYIVMDIGTELTQEMVNNAATKNEGISITGIETGNPFLRIGSLFYQGQFDQCLGTDLIFSSATHDESKPKRAPQGPLPFSTDPSRPEIEMKLVGHSTKKLKMSRVVLEPKVDLLRPANAGPSHSNNAAGQQAPVADTEMETAGAEA</sequence>
<name>A0AAD5X4J3_9FUNG</name>
<dbReference type="EMBL" id="JADGJD010000041">
    <property type="protein sequence ID" value="KAJ3056237.1"/>
    <property type="molecule type" value="Genomic_DNA"/>
</dbReference>
<feature type="domain" description="Transcription factor TFIIIC triple barrel" evidence="2">
    <location>
        <begin position="21"/>
        <end position="131"/>
    </location>
</feature>
<dbReference type="Proteomes" id="UP001212841">
    <property type="component" value="Unassembled WGS sequence"/>
</dbReference>
<dbReference type="Pfam" id="PF10419">
    <property type="entry name" value="TFIIIC_sub6"/>
    <property type="match status" value="1"/>
</dbReference>
<organism evidence="3 4">
    <name type="scientific">Rhizophlyctis rosea</name>
    <dbReference type="NCBI Taxonomy" id="64517"/>
    <lineage>
        <taxon>Eukaryota</taxon>
        <taxon>Fungi</taxon>
        <taxon>Fungi incertae sedis</taxon>
        <taxon>Chytridiomycota</taxon>
        <taxon>Chytridiomycota incertae sedis</taxon>
        <taxon>Chytridiomycetes</taxon>
        <taxon>Rhizophlyctidales</taxon>
        <taxon>Rhizophlyctidaceae</taxon>
        <taxon>Rhizophlyctis</taxon>
    </lineage>
</organism>
<dbReference type="GO" id="GO:0000127">
    <property type="term" value="C:transcription factor TFIIIC complex"/>
    <property type="evidence" value="ECO:0007669"/>
    <property type="project" value="TreeGrafter"/>
</dbReference>
<protein>
    <recommendedName>
        <fullName evidence="2">Transcription factor TFIIIC triple barrel domain-containing protein</fullName>
    </recommendedName>
</protein>
<dbReference type="AlphaFoldDB" id="A0AAD5X4J3"/>
<dbReference type="PANTHER" id="PTHR21860">
    <property type="entry name" value="TRANSCRIPTION INITIATION FACTOR IIIC TFIIIC , POLYPEPTIDE 6-RELATED"/>
    <property type="match status" value="1"/>
</dbReference>
<proteinExistence type="predicted"/>
<dbReference type="GO" id="GO:0006383">
    <property type="term" value="P:transcription by RNA polymerase III"/>
    <property type="evidence" value="ECO:0007669"/>
    <property type="project" value="InterPro"/>
</dbReference>
<evidence type="ECO:0000259" key="2">
    <source>
        <dbReference type="Pfam" id="PF10419"/>
    </source>
</evidence>
<keyword evidence="4" id="KW-1185">Reference proteome</keyword>
<evidence type="ECO:0000313" key="4">
    <source>
        <dbReference type="Proteomes" id="UP001212841"/>
    </source>
</evidence>
<reference evidence="3" key="1">
    <citation type="submission" date="2020-05" db="EMBL/GenBank/DDBJ databases">
        <title>Phylogenomic resolution of chytrid fungi.</title>
        <authorList>
            <person name="Stajich J.E."/>
            <person name="Amses K."/>
            <person name="Simmons R."/>
            <person name="Seto K."/>
            <person name="Myers J."/>
            <person name="Bonds A."/>
            <person name="Quandt C.A."/>
            <person name="Barry K."/>
            <person name="Liu P."/>
            <person name="Grigoriev I."/>
            <person name="Longcore J.E."/>
            <person name="James T.Y."/>
        </authorList>
    </citation>
    <scope>NUCLEOTIDE SEQUENCE</scope>
    <source>
        <strain evidence="3">JEL0318</strain>
    </source>
</reference>
<dbReference type="InterPro" id="IPR042771">
    <property type="entry name" value="GTF3C6-like"/>
</dbReference>
<dbReference type="PANTHER" id="PTHR21860:SF2">
    <property type="entry name" value="GENERAL TRANSCRIPTION FACTOR 3C POLYPEPTIDE 6"/>
    <property type="match status" value="1"/>
</dbReference>
<dbReference type="InterPro" id="IPR019481">
    <property type="entry name" value="TFIIIC_triple_barrel"/>
</dbReference>